<dbReference type="InterPro" id="IPR029063">
    <property type="entry name" value="SAM-dependent_MTases_sf"/>
</dbReference>
<proteinExistence type="predicted"/>
<dbReference type="GO" id="GO:0008757">
    <property type="term" value="F:S-adenosylmethionine-dependent methyltransferase activity"/>
    <property type="evidence" value="ECO:0007669"/>
    <property type="project" value="InterPro"/>
</dbReference>
<dbReference type="AlphaFoldDB" id="A0A7W7U3E2"/>
<gene>
    <name evidence="2" type="ORF">GGE06_005079</name>
</gene>
<dbReference type="EMBL" id="JACHJY010000007">
    <property type="protein sequence ID" value="MBB4984133.1"/>
    <property type="molecule type" value="Genomic_DNA"/>
</dbReference>
<dbReference type="Pfam" id="PF08241">
    <property type="entry name" value="Methyltransf_11"/>
    <property type="match status" value="1"/>
</dbReference>
<comment type="caution">
    <text evidence="2">The sequence shown here is derived from an EMBL/GenBank/DDBJ whole genome shotgun (WGS) entry which is preliminary data.</text>
</comment>
<dbReference type="GO" id="GO:0032259">
    <property type="term" value="P:methylation"/>
    <property type="evidence" value="ECO:0007669"/>
    <property type="project" value="UniProtKB-KW"/>
</dbReference>
<keyword evidence="3" id="KW-1185">Reference proteome</keyword>
<name>A0A7W7U3E2_9ACTN</name>
<keyword evidence="2" id="KW-0489">Methyltransferase</keyword>
<evidence type="ECO:0000313" key="2">
    <source>
        <dbReference type="EMBL" id="MBB4984133.1"/>
    </source>
</evidence>
<dbReference type="RefSeq" id="WP_246532732.1">
    <property type="nucleotide sequence ID" value="NZ_JACHJY010000007.1"/>
</dbReference>
<dbReference type="SUPFAM" id="SSF53335">
    <property type="entry name" value="S-adenosyl-L-methionine-dependent methyltransferases"/>
    <property type="match status" value="1"/>
</dbReference>
<dbReference type="Proteomes" id="UP000582643">
    <property type="component" value="Unassembled WGS sequence"/>
</dbReference>
<accession>A0A7W7U3E2</accession>
<dbReference type="Gene3D" id="3.40.50.150">
    <property type="entry name" value="Vaccinia Virus protein VP39"/>
    <property type="match status" value="1"/>
</dbReference>
<organism evidence="2 3">
    <name type="scientific">Streptomyces nymphaeiformis</name>
    <dbReference type="NCBI Taxonomy" id="2663842"/>
    <lineage>
        <taxon>Bacteria</taxon>
        <taxon>Bacillati</taxon>
        <taxon>Actinomycetota</taxon>
        <taxon>Actinomycetes</taxon>
        <taxon>Kitasatosporales</taxon>
        <taxon>Streptomycetaceae</taxon>
        <taxon>Streptomyces</taxon>
    </lineage>
</organism>
<dbReference type="InterPro" id="IPR013216">
    <property type="entry name" value="Methyltransf_11"/>
</dbReference>
<evidence type="ECO:0000313" key="3">
    <source>
        <dbReference type="Proteomes" id="UP000582643"/>
    </source>
</evidence>
<feature type="domain" description="Methyltransferase type 11" evidence="1">
    <location>
        <begin position="55"/>
        <end position="148"/>
    </location>
</feature>
<protein>
    <submittedName>
        <fullName evidence="2">2-polyprenyl-3-methyl-5-hydroxy-6-metoxy-1, 4-benzoquinol methylase</fullName>
    </submittedName>
</protein>
<dbReference type="CDD" id="cd02440">
    <property type="entry name" value="AdoMet_MTases"/>
    <property type="match status" value="1"/>
</dbReference>
<evidence type="ECO:0000259" key="1">
    <source>
        <dbReference type="Pfam" id="PF08241"/>
    </source>
</evidence>
<keyword evidence="2" id="KW-0808">Transferase</keyword>
<reference evidence="2 3" key="1">
    <citation type="submission" date="2020-08" db="EMBL/GenBank/DDBJ databases">
        <title>Genomic Encyclopedia of Type Strains, Phase III (KMG-III): the genomes of soil and plant-associated and newly described type strains.</title>
        <authorList>
            <person name="Whitman W."/>
        </authorList>
    </citation>
    <scope>NUCLEOTIDE SEQUENCE [LARGE SCALE GENOMIC DNA]</scope>
    <source>
        <strain evidence="2 3">SFB5A</strain>
    </source>
</reference>
<sequence>MDIERRTLNAWNAYGTHHLARGTDIPDVQRLAWGYWPDHGPGEELLGDLAGRRVLDLCSGIGKFPAHLARRGIRVNAVEGARTQHERAVARYQGQTGLRLIHADAVEHLTRAEPYDVIYSIHGIPYIDPHRILPAVARALRPGGRLVFSALHTTFTGDGPSSSVAARPETLPLAGGEPLTVQMWVLTPTLWEDLLVEHSLLADAIDVLSGPDQDSPLSCTLVRARHPA</sequence>